<dbReference type="EMBL" id="BAABME010001958">
    <property type="protein sequence ID" value="GAA0152297.1"/>
    <property type="molecule type" value="Genomic_DNA"/>
</dbReference>
<feature type="region of interest" description="Disordered" evidence="1">
    <location>
        <begin position="1"/>
        <end position="23"/>
    </location>
</feature>
<dbReference type="InterPro" id="IPR013103">
    <property type="entry name" value="RVT_2"/>
</dbReference>
<keyword evidence="4" id="KW-1185">Reference proteome</keyword>
<sequence length="218" mass="24660">MPSFNRHNPPPPSPVGSCSVAKSGNQISSPVTWIIDSVYSRRTHMNSRHNQESDLVIESTEPGSGNPSEPDLDLPIAVRKATKIIHLIECFVSYSNLSSFFRVFSTSLSNFTIPNIINETLTLPNWKHAVLEKMNSLYKNKWELVNLPPTKRTVGCKWVFTVKYNEKGEIDKYKARLKARLVTKEFTQTYMIDFSETFAPVAKLNTIRVLLSLAANLD</sequence>
<feature type="region of interest" description="Disordered" evidence="1">
    <location>
        <begin position="46"/>
        <end position="71"/>
    </location>
</feature>
<protein>
    <recommendedName>
        <fullName evidence="2">Reverse transcriptase Ty1/copia-type domain-containing protein</fullName>
    </recommendedName>
</protein>
<comment type="caution">
    <text evidence="3">The sequence shown here is derived from an EMBL/GenBank/DDBJ whole genome shotgun (WGS) entry which is preliminary data.</text>
</comment>
<proteinExistence type="predicted"/>
<evidence type="ECO:0000256" key="1">
    <source>
        <dbReference type="SAM" id="MobiDB-lite"/>
    </source>
</evidence>
<name>A0AAV3PN09_LITER</name>
<gene>
    <name evidence="3" type="ORF">LIER_10810</name>
</gene>
<feature type="domain" description="Reverse transcriptase Ty1/copia-type" evidence="2">
    <location>
        <begin position="140"/>
        <end position="216"/>
    </location>
</feature>
<evidence type="ECO:0000313" key="4">
    <source>
        <dbReference type="Proteomes" id="UP001454036"/>
    </source>
</evidence>
<reference evidence="3 4" key="1">
    <citation type="submission" date="2024-01" db="EMBL/GenBank/DDBJ databases">
        <title>The complete chloroplast genome sequence of Lithospermum erythrorhizon: insights into the phylogenetic relationship among Boraginaceae species and the maternal lineages of purple gromwells.</title>
        <authorList>
            <person name="Okada T."/>
            <person name="Watanabe K."/>
        </authorList>
    </citation>
    <scope>NUCLEOTIDE SEQUENCE [LARGE SCALE GENOMIC DNA]</scope>
</reference>
<evidence type="ECO:0000259" key="2">
    <source>
        <dbReference type="Pfam" id="PF07727"/>
    </source>
</evidence>
<dbReference type="Proteomes" id="UP001454036">
    <property type="component" value="Unassembled WGS sequence"/>
</dbReference>
<evidence type="ECO:0000313" key="3">
    <source>
        <dbReference type="EMBL" id="GAA0152297.1"/>
    </source>
</evidence>
<organism evidence="3 4">
    <name type="scientific">Lithospermum erythrorhizon</name>
    <name type="common">Purple gromwell</name>
    <name type="synonym">Lithospermum officinale var. erythrorhizon</name>
    <dbReference type="NCBI Taxonomy" id="34254"/>
    <lineage>
        <taxon>Eukaryota</taxon>
        <taxon>Viridiplantae</taxon>
        <taxon>Streptophyta</taxon>
        <taxon>Embryophyta</taxon>
        <taxon>Tracheophyta</taxon>
        <taxon>Spermatophyta</taxon>
        <taxon>Magnoliopsida</taxon>
        <taxon>eudicotyledons</taxon>
        <taxon>Gunneridae</taxon>
        <taxon>Pentapetalae</taxon>
        <taxon>asterids</taxon>
        <taxon>lamiids</taxon>
        <taxon>Boraginales</taxon>
        <taxon>Boraginaceae</taxon>
        <taxon>Boraginoideae</taxon>
        <taxon>Lithospermeae</taxon>
        <taxon>Lithospermum</taxon>
    </lineage>
</organism>
<dbReference type="Pfam" id="PF07727">
    <property type="entry name" value="RVT_2"/>
    <property type="match status" value="1"/>
</dbReference>
<dbReference type="AlphaFoldDB" id="A0AAV3PN09"/>
<accession>A0AAV3PN09</accession>